<dbReference type="RefSeq" id="WP_254170130.1">
    <property type="nucleotide sequence ID" value="NZ_JAHESF010000073.1"/>
</dbReference>
<sequence length="391" mass="43498">MKTIRTFSQRFAKAIIPMLTMVLLFSGSRRAWAGEPQPGKTPGKDQTIMLALLLDTSNSMDGLIDQAKSQLWKIVNELAAAKCSDGARPGIRIALYEYGNDGLPSSEGYVRLVSPLTSDLDVISEKLFSLTTNGGNEYCGYVINKSLKQLEWSASNADLKMIFIAGNEPFTQGPIPYHMACNLAKEKDVVVNSIFCGPFSEGVETSWKRGAELTGGTYMSIEQDRKTVYIPSPYDEKIDALNDRLNDTYIYYGQSGAYKKEQQKVQDSNAESYGQANKVERAISKSSHAYKNSTWDLVDAAKDDEKVIAETKEEQLPKEMKGMSTEQRKAYVNKKSAERAQIQKEIQQLNEKRRVYIAQQSAGNAAAATLDASMLTAVRAKAKTKDLRWEK</sequence>
<gene>
    <name evidence="3" type="ORF">KK083_31430</name>
</gene>
<name>A0AAP2DS32_9BACT</name>
<dbReference type="AlphaFoldDB" id="A0AAP2DS32"/>
<evidence type="ECO:0000313" key="3">
    <source>
        <dbReference type="EMBL" id="MBT1701448.1"/>
    </source>
</evidence>
<dbReference type="SMART" id="SM00327">
    <property type="entry name" value="VWA"/>
    <property type="match status" value="1"/>
</dbReference>
<dbReference type="Proteomes" id="UP001319200">
    <property type="component" value="Unassembled WGS sequence"/>
</dbReference>
<evidence type="ECO:0000259" key="2">
    <source>
        <dbReference type="SMART" id="SM00327"/>
    </source>
</evidence>
<feature type="coiled-coil region" evidence="1">
    <location>
        <begin position="332"/>
        <end position="359"/>
    </location>
</feature>
<dbReference type="InterPro" id="IPR036465">
    <property type="entry name" value="vWFA_dom_sf"/>
</dbReference>
<feature type="domain" description="VWFA" evidence="2">
    <location>
        <begin position="47"/>
        <end position="242"/>
    </location>
</feature>
<keyword evidence="1" id="KW-0175">Coiled coil</keyword>
<accession>A0AAP2DS32</accession>
<protein>
    <submittedName>
        <fullName evidence="3">VWA domain-containing protein</fullName>
    </submittedName>
</protein>
<evidence type="ECO:0000256" key="1">
    <source>
        <dbReference type="SAM" id="Coils"/>
    </source>
</evidence>
<dbReference type="EMBL" id="JAHESF010000073">
    <property type="protein sequence ID" value="MBT1701448.1"/>
    <property type="molecule type" value="Genomic_DNA"/>
</dbReference>
<organism evidence="3 4">
    <name type="scientific">Chryseosolibacter histidini</name>
    <dbReference type="NCBI Taxonomy" id="2782349"/>
    <lineage>
        <taxon>Bacteria</taxon>
        <taxon>Pseudomonadati</taxon>
        <taxon>Bacteroidota</taxon>
        <taxon>Cytophagia</taxon>
        <taxon>Cytophagales</taxon>
        <taxon>Chryseotaleaceae</taxon>
        <taxon>Chryseosolibacter</taxon>
    </lineage>
</organism>
<proteinExistence type="predicted"/>
<reference evidence="3 4" key="1">
    <citation type="submission" date="2021-05" db="EMBL/GenBank/DDBJ databases">
        <title>A Polyphasic approach of four new species of the genus Ohtaekwangia: Ohtaekwangia histidinii sp. nov., Ohtaekwangia cretensis sp. nov., Ohtaekwangia indiensis sp. nov., Ohtaekwangia reichenbachii sp. nov. from diverse environment.</title>
        <authorList>
            <person name="Octaviana S."/>
        </authorList>
    </citation>
    <scope>NUCLEOTIDE SEQUENCE [LARGE SCALE GENOMIC DNA]</scope>
    <source>
        <strain evidence="3 4">PWU4</strain>
    </source>
</reference>
<comment type="caution">
    <text evidence="3">The sequence shown here is derived from an EMBL/GenBank/DDBJ whole genome shotgun (WGS) entry which is preliminary data.</text>
</comment>
<dbReference type="SUPFAM" id="SSF53300">
    <property type="entry name" value="vWA-like"/>
    <property type="match status" value="1"/>
</dbReference>
<evidence type="ECO:0000313" key="4">
    <source>
        <dbReference type="Proteomes" id="UP001319200"/>
    </source>
</evidence>
<keyword evidence="4" id="KW-1185">Reference proteome</keyword>
<dbReference type="Gene3D" id="3.40.50.410">
    <property type="entry name" value="von Willebrand factor, type A domain"/>
    <property type="match status" value="1"/>
</dbReference>
<dbReference type="InterPro" id="IPR002035">
    <property type="entry name" value="VWF_A"/>
</dbReference>